<dbReference type="Gene3D" id="3.40.50.1820">
    <property type="entry name" value="alpha/beta hydrolase"/>
    <property type="match status" value="1"/>
</dbReference>
<dbReference type="GO" id="GO:0003847">
    <property type="term" value="F:1-alkyl-2-acetylglycerophosphocholine esterase activity"/>
    <property type="evidence" value="ECO:0007669"/>
    <property type="project" value="UniProtKB-UniRule"/>
</dbReference>
<feature type="active site" description="Nucleophile" evidence="5">
    <location>
        <position position="273"/>
    </location>
</feature>
<dbReference type="InParanoid" id="W4KEI4"/>
<dbReference type="EMBL" id="KI925456">
    <property type="protein sequence ID" value="ETW83730.1"/>
    <property type="molecule type" value="Genomic_DNA"/>
</dbReference>
<dbReference type="InterPro" id="IPR029058">
    <property type="entry name" value="AB_hydrolase_fold"/>
</dbReference>
<keyword evidence="2 4" id="KW-0442">Lipid degradation</keyword>
<feature type="active site" description="Charge relay system" evidence="5">
    <location>
        <position position="366"/>
    </location>
</feature>
<dbReference type="eggNOG" id="KOG3847">
    <property type="taxonomic scope" value="Eukaryota"/>
</dbReference>
<dbReference type="KEGG" id="hir:HETIRDRAFT_155145"/>
<proteinExistence type="inferred from homology"/>
<keyword evidence="7" id="KW-1185">Reference proteome</keyword>
<name>W4KEI4_HETIT</name>
<dbReference type="GO" id="GO:0016042">
    <property type="term" value="P:lipid catabolic process"/>
    <property type="evidence" value="ECO:0007669"/>
    <property type="project" value="UniProtKB-KW"/>
</dbReference>
<dbReference type="SUPFAM" id="SSF53474">
    <property type="entry name" value="alpha/beta-Hydrolases"/>
    <property type="match status" value="1"/>
</dbReference>
<organism evidence="6 7">
    <name type="scientific">Heterobasidion irregulare (strain TC 32-1)</name>
    <dbReference type="NCBI Taxonomy" id="747525"/>
    <lineage>
        <taxon>Eukaryota</taxon>
        <taxon>Fungi</taxon>
        <taxon>Dikarya</taxon>
        <taxon>Basidiomycota</taxon>
        <taxon>Agaricomycotina</taxon>
        <taxon>Agaricomycetes</taxon>
        <taxon>Russulales</taxon>
        <taxon>Bondarzewiaceae</taxon>
        <taxon>Heterobasidion</taxon>
        <taxon>Heterobasidion annosum species complex</taxon>
    </lineage>
</organism>
<dbReference type="EC" id="3.1.1.47" evidence="4"/>
<reference evidence="6 7" key="1">
    <citation type="journal article" date="2012" name="New Phytol.">
        <title>Insight into trade-off between wood decay and parasitism from the genome of a fungal forest pathogen.</title>
        <authorList>
            <person name="Olson A."/>
            <person name="Aerts A."/>
            <person name="Asiegbu F."/>
            <person name="Belbahri L."/>
            <person name="Bouzid O."/>
            <person name="Broberg A."/>
            <person name="Canback B."/>
            <person name="Coutinho P.M."/>
            <person name="Cullen D."/>
            <person name="Dalman K."/>
            <person name="Deflorio G."/>
            <person name="van Diepen L.T."/>
            <person name="Dunand C."/>
            <person name="Duplessis S."/>
            <person name="Durling M."/>
            <person name="Gonthier P."/>
            <person name="Grimwood J."/>
            <person name="Fossdal C.G."/>
            <person name="Hansson D."/>
            <person name="Henrissat B."/>
            <person name="Hietala A."/>
            <person name="Himmelstrand K."/>
            <person name="Hoffmeister D."/>
            <person name="Hogberg N."/>
            <person name="James T.Y."/>
            <person name="Karlsson M."/>
            <person name="Kohler A."/>
            <person name="Kues U."/>
            <person name="Lee Y.H."/>
            <person name="Lin Y.C."/>
            <person name="Lind M."/>
            <person name="Lindquist E."/>
            <person name="Lombard V."/>
            <person name="Lucas S."/>
            <person name="Lunden K."/>
            <person name="Morin E."/>
            <person name="Murat C."/>
            <person name="Park J."/>
            <person name="Raffaello T."/>
            <person name="Rouze P."/>
            <person name="Salamov A."/>
            <person name="Schmutz J."/>
            <person name="Solheim H."/>
            <person name="Stahlberg J."/>
            <person name="Velez H."/>
            <person name="de Vries R.P."/>
            <person name="Wiebenga A."/>
            <person name="Woodward S."/>
            <person name="Yakovlev I."/>
            <person name="Garbelotto M."/>
            <person name="Martin F."/>
            <person name="Grigoriev I.V."/>
            <person name="Stenlid J."/>
        </authorList>
    </citation>
    <scope>NUCLEOTIDE SEQUENCE [LARGE SCALE GENOMIC DNA]</scope>
    <source>
        <strain evidence="6 7">TC 32-1</strain>
    </source>
</reference>
<dbReference type="PANTHER" id="PTHR10272:SF0">
    <property type="entry name" value="PLATELET-ACTIVATING FACTOR ACETYLHYDROLASE"/>
    <property type="match status" value="1"/>
</dbReference>
<protein>
    <recommendedName>
        <fullName evidence="4">Putative phospholipase</fullName>
        <ecNumber evidence="4">3.1.1.47</ecNumber>
    </recommendedName>
</protein>
<evidence type="ECO:0000313" key="7">
    <source>
        <dbReference type="Proteomes" id="UP000030671"/>
    </source>
</evidence>
<feature type="active site" description="Charge relay system" evidence="5">
    <location>
        <position position="304"/>
    </location>
</feature>
<evidence type="ECO:0000256" key="2">
    <source>
        <dbReference type="ARBA" id="ARBA00022963"/>
    </source>
</evidence>
<evidence type="ECO:0000256" key="3">
    <source>
        <dbReference type="ARBA" id="ARBA00023098"/>
    </source>
</evidence>
<gene>
    <name evidence="6" type="ORF">HETIRDRAFT_155145</name>
</gene>
<evidence type="ECO:0000313" key="6">
    <source>
        <dbReference type="EMBL" id="ETW83730.1"/>
    </source>
</evidence>
<dbReference type="PIRSF" id="PIRSF018169">
    <property type="entry name" value="PAF_acetylhydrolase"/>
    <property type="match status" value="1"/>
</dbReference>
<evidence type="ECO:0000256" key="5">
    <source>
        <dbReference type="PIRSR" id="PIRSR018169-1"/>
    </source>
</evidence>
<keyword evidence="1 4" id="KW-0378">Hydrolase</keyword>
<keyword evidence="3 4" id="KW-0443">Lipid metabolism</keyword>
<comment type="catalytic activity">
    <reaction evidence="4">
        <text>a 1-O-alkyl-2-acetyl-sn-glycero-3-phosphocholine + H2O = a 1-O-alkyl-sn-glycero-3-phosphocholine + acetate + H(+)</text>
        <dbReference type="Rhea" id="RHEA:17777"/>
        <dbReference type="ChEBI" id="CHEBI:15377"/>
        <dbReference type="ChEBI" id="CHEBI:15378"/>
        <dbReference type="ChEBI" id="CHEBI:30089"/>
        <dbReference type="ChEBI" id="CHEBI:30909"/>
        <dbReference type="ChEBI" id="CHEBI:36707"/>
        <dbReference type="EC" id="3.1.1.47"/>
    </reaction>
</comment>
<dbReference type="GeneID" id="20667554"/>
<accession>W4KEI4</accession>
<dbReference type="OrthoDB" id="2363873at2759"/>
<dbReference type="STRING" id="747525.W4KEI4"/>
<evidence type="ECO:0000256" key="4">
    <source>
        <dbReference type="PIRNR" id="PIRNR018169"/>
    </source>
</evidence>
<evidence type="ECO:0000256" key="1">
    <source>
        <dbReference type="ARBA" id="ARBA00022801"/>
    </source>
</evidence>
<dbReference type="InterPro" id="IPR016715">
    <property type="entry name" value="PAF_acetylhydro_eukaryote"/>
</dbReference>
<dbReference type="Pfam" id="PF03403">
    <property type="entry name" value="PAF-AH_p_II"/>
    <property type="match status" value="1"/>
</dbReference>
<dbReference type="RefSeq" id="XP_009543487.1">
    <property type="nucleotide sequence ID" value="XM_009545192.1"/>
</dbReference>
<dbReference type="Proteomes" id="UP000030671">
    <property type="component" value="Unassembled WGS sequence"/>
</dbReference>
<dbReference type="PANTHER" id="PTHR10272">
    <property type="entry name" value="PLATELET-ACTIVATING FACTOR ACETYLHYDROLASE"/>
    <property type="match status" value="1"/>
</dbReference>
<sequence>MPTLPDPPGPYEVGATTFTLPISPRGIGTLEPALLLEEVAFTAFYPTSLKQSPLPKAFRKGLHWLTRPLRDAVQGYAHFAGISAMLVWPLVLFFGSQLKIPVYLNAPPLSHDTASQASIDDASSSVPKSTSSPWPLVIFSHGLGGGRTTYSQLCAHLASSGRVVLALEHRDGTGPVFRTRSVDPATSHRGLYLRPEDVIWDEEVPPEEANLALRAEQLEFRRWEVYLAYHAFRSLTGEGEHQSLLRVDGASIIGEIWKGVARCDKDVALVGHSFGGATIFSTLSNPPPSTDTRPIPISHALALDPWLEPLPSPGPSPIASANDQHPKMFVINAEGFTLWKDHFTRLQDLVRAWDGGRLITFVGATHLSFSDFLVMMPRPLRDASAKPNLRSINNIAQSFLDDKLEEALDGLTTRKMEIHWVDPSRWSRNKRRKRRLVGNVGDVVLH</sequence>
<dbReference type="HOGENOM" id="CLU_022501_4_1_1"/>
<dbReference type="AlphaFoldDB" id="W4KEI4"/>
<comment type="similarity">
    <text evidence="4">Belongs to the serine esterase family.</text>
</comment>